<feature type="compositionally biased region" description="Polar residues" evidence="1">
    <location>
        <begin position="109"/>
        <end position="123"/>
    </location>
</feature>
<dbReference type="EMBL" id="JRTT01000129">
    <property type="protein sequence ID" value="KHD73644.1"/>
    <property type="molecule type" value="Genomic_DNA"/>
</dbReference>
<reference evidence="3 4" key="1">
    <citation type="submission" date="2014-10" db="EMBL/GenBank/DDBJ databases">
        <title>Draft genome sequence of Actinoplanes utahensis NRRL 12052.</title>
        <authorList>
            <person name="Velasco-Bucheli B."/>
            <person name="del Cerro C."/>
            <person name="Hormigo D."/>
            <person name="Garcia J.L."/>
            <person name="Acebal C."/>
            <person name="Arroyo M."/>
            <person name="de la Mata I."/>
        </authorList>
    </citation>
    <scope>NUCLEOTIDE SEQUENCE [LARGE SCALE GENOMIC DNA]</scope>
    <source>
        <strain evidence="3 4">NRRL 12052</strain>
    </source>
</reference>
<evidence type="ECO:0000313" key="4">
    <source>
        <dbReference type="Proteomes" id="UP000054537"/>
    </source>
</evidence>
<feature type="region of interest" description="Disordered" evidence="1">
    <location>
        <begin position="98"/>
        <end position="128"/>
    </location>
</feature>
<organism evidence="3 4">
    <name type="scientific">Actinoplanes utahensis</name>
    <dbReference type="NCBI Taxonomy" id="1869"/>
    <lineage>
        <taxon>Bacteria</taxon>
        <taxon>Bacillati</taxon>
        <taxon>Actinomycetota</taxon>
        <taxon>Actinomycetes</taxon>
        <taxon>Micromonosporales</taxon>
        <taxon>Micromonosporaceae</taxon>
        <taxon>Actinoplanes</taxon>
    </lineage>
</organism>
<keyword evidence="4" id="KW-1185">Reference proteome</keyword>
<gene>
    <name evidence="3" type="ORF">MB27_33235</name>
</gene>
<evidence type="ECO:0008006" key="5">
    <source>
        <dbReference type="Google" id="ProtNLM"/>
    </source>
</evidence>
<evidence type="ECO:0000256" key="2">
    <source>
        <dbReference type="SAM" id="Phobius"/>
    </source>
</evidence>
<feature type="transmembrane region" description="Helical" evidence="2">
    <location>
        <begin position="72"/>
        <end position="96"/>
    </location>
</feature>
<feature type="compositionally biased region" description="Pro residues" evidence="1">
    <location>
        <begin position="1"/>
        <end position="17"/>
    </location>
</feature>
<keyword evidence="2" id="KW-1133">Transmembrane helix</keyword>
<keyword evidence="2" id="KW-0472">Membrane</keyword>
<keyword evidence="2" id="KW-0812">Transmembrane</keyword>
<dbReference type="Proteomes" id="UP000054537">
    <property type="component" value="Unassembled WGS sequence"/>
</dbReference>
<evidence type="ECO:0000313" key="3">
    <source>
        <dbReference type="EMBL" id="KHD73644.1"/>
    </source>
</evidence>
<evidence type="ECO:0000256" key="1">
    <source>
        <dbReference type="SAM" id="MobiDB-lite"/>
    </source>
</evidence>
<feature type="region of interest" description="Disordered" evidence="1">
    <location>
        <begin position="1"/>
        <end position="44"/>
    </location>
</feature>
<name>A0A0A6UH38_ACTUT</name>
<sequence>MTYPPPPGQPPYPPPVDPFNQPHTEVDHGQPVYGQPGYGQPGYGQQVYGQQGYGQPGYPMAPPPQAPKSRTVAITLLSAAIALVVVVGGGTVIYLAGDRSGGDKGDTVAQRQSVSPSAGPSETSARDRITIKEPAWLNGQPKIVAEELNSLTTELEKEIQDYPGAANAFGAVYGSIADKQMTVALAAEVDIDDPRIMLDTVFQSFSDKNQLTNVSEASVGQLGGVAQCGNARVGKDDMALCGWADEGSVGMFLFFYKTAVDVKGDFPGMRAEIETKD</sequence>
<dbReference type="RefSeq" id="WP_043531392.1">
    <property type="nucleotide sequence ID" value="NZ_BAABKU010000021.1"/>
</dbReference>
<accession>A0A0A6UH38</accession>
<dbReference type="AlphaFoldDB" id="A0A0A6UH38"/>
<dbReference type="eggNOG" id="COG1716">
    <property type="taxonomic scope" value="Bacteria"/>
</dbReference>
<comment type="caution">
    <text evidence="3">The sequence shown here is derived from an EMBL/GenBank/DDBJ whole genome shotgun (WGS) entry which is preliminary data.</text>
</comment>
<protein>
    <recommendedName>
        <fullName evidence="5">Flagellar basal body-associated protein FliL</fullName>
    </recommendedName>
</protein>
<proteinExistence type="predicted"/>